<dbReference type="Pfam" id="PF01852">
    <property type="entry name" value="START"/>
    <property type="match status" value="1"/>
</dbReference>
<evidence type="ECO:0000259" key="12">
    <source>
        <dbReference type="PROSITE" id="PS50848"/>
    </source>
</evidence>
<comment type="subcellular location">
    <subcellularLocation>
        <location evidence="1">Cytoplasm</location>
    </subcellularLocation>
</comment>
<dbReference type="Gene3D" id="3.30.530.20">
    <property type="match status" value="1"/>
</dbReference>
<accession>A0A1A9UXL2</accession>
<evidence type="ECO:0000256" key="1">
    <source>
        <dbReference type="ARBA" id="ARBA00004496"/>
    </source>
</evidence>
<organism evidence="13 14">
    <name type="scientific">Glossina austeni</name>
    <name type="common">Savannah tsetse fly</name>
    <dbReference type="NCBI Taxonomy" id="7395"/>
    <lineage>
        <taxon>Eukaryota</taxon>
        <taxon>Metazoa</taxon>
        <taxon>Ecdysozoa</taxon>
        <taxon>Arthropoda</taxon>
        <taxon>Hexapoda</taxon>
        <taxon>Insecta</taxon>
        <taxon>Pterygota</taxon>
        <taxon>Neoptera</taxon>
        <taxon>Endopterygota</taxon>
        <taxon>Diptera</taxon>
        <taxon>Brachycera</taxon>
        <taxon>Muscomorpha</taxon>
        <taxon>Hippoboscoidea</taxon>
        <taxon>Glossinidae</taxon>
        <taxon>Glossina</taxon>
    </lineage>
</organism>
<keyword evidence="2" id="KW-0813">Transport</keyword>
<evidence type="ECO:0000256" key="9">
    <source>
        <dbReference type="ARBA" id="ARBA00069061"/>
    </source>
</evidence>
<dbReference type="PANTHER" id="PTHR19308:SF8">
    <property type="entry name" value="STAR-RELATED LIPID TRANSFER PROTEIN 7, MITOCHONDRIAL"/>
    <property type="match status" value="1"/>
</dbReference>
<dbReference type="GO" id="GO:0008289">
    <property type="term" value="F:lipid binding"/>
    <property type="evidence" value="ECO:0007669"/>
    <property type="project" value="UniProtKB-KW"/>
</dbReference>
<dbReference type="InterPro" id="IPR002913">
    <property type="entry name" value="START_lipid-bd_dom"/>
</dbReference>
<dbReference type="PANTHER" id="PTHR19308">
    <property type="entry name" value="PHOSPHATIDYLCHOLINE TRANSFER PROTEIN"/>
    <property type="match status" value="1"/>
</dbReference>
<keyword evidence="6" id="KW-0445">Lipid transport</keyword>
<dbReference type="InterPro" id="IPR023393">
    <property type="entry name" value="START-like_dom_sf"/>
</dbReference>
<evidence type="ECO:0000256" key="11">
    <source>
        <dbReference type="ARBA" id="ARBA00079049"/>
    </source>
</evidence>
<dbReference type="STRING" id="7395.A0A1A9UXL2"/>
<dbReference type="PROSITE" id="PS50848">
    <property type="entry name" value="START"/>
    <property type="match status" value="1"/>
</dbReference>
<keyword evidence="14" id="KW-1185">Reference proteome</keyword>
<evidence type="ECO:0000313" key="14">
    <source>
        <dbReference type="Proteomes" id="UP000078200"/>
    </source>
</evidence>
<dbReference type="SUPFAM" id="SSF55961">
    <property type="entry name" value="Bet v1-like"/>
    <property type="match status" value="1"/>
</dbReference>
<dbReference type="FunFam" id="3.30.530.20:FF:000017">
    <property type="entry name" value="Phosphatidylcholine transfer protein, putative"/>
    <property type="match status" value="1"/>
</dbReference>
<evidence type="ECO:0000256" key="4">
    <source>
        <dbReference type="ARBA" id="ARBA00022553"/>
    </source>
</evidence>
<dbReference type="VEuPathDB" id="VectorBase:GAUT019039"/>
<evidence type="ECO:0000256" key="5">
    <source>
        <dbReference type="ARBA" id="ARBA00022990"/>
    </source>
</evidence>
<keyword evidence="7" id="KW-0446">Lipid-binding</keyword>
<dbReference type="GO" id="GO:0005829">
    <property type="term" value="C:cytosol"/>
    <property type="evidence" value="ECO:0007669"/>
    <property type="project" value="UniProtKB-ARBA"/>
</dbReference>
<name>A0A1A9UXL2_GLOAU</name>
<dbReference type="GO" id="GO:0006869">
    <property type="term" value="P:lipid transport"/>
    <property type="evidence" value="ECO:0007669"/>
    <property type="project" value="UniProtKB-KW"/>
</dbReference>
<feature type="domain" description="START" evidence="12">
    <location>
        <begin position="178"/>
        <end position="365"/>
    </location>
</feature>
<proteinExistence type="predicted"/>
<keyword evidence="5" id="KW-0007">Acetylation</keyword>
<evidence type="ECO:0000256" key="10">
    <source>
        <dbReference type="ARBA" id="ARBA00077188"/>
    </source>
</evidence>
<evidence type="ECO:0000256" key="8">
    <source>
        <dbReference type="ARBA" id="ARBA00063535"/>
    </source>
</evidence>
<evidence type="ECO:0000256" key="7">
    <source>
        <dbReference type="ARBA" id="ARBA00023121"/>
    </source>
</evidence>
<keyword evidence="4" id="KW-0597">Phosphoprotein</keyword>
<sequence>MIFSRIISSIKQKSNVTLKAWIYQCESILAQRSRRIQQLFTFYHHVYGTQGLKILIRSYHRHLPPFKGKNLVLSAASVMGISLTGGGNYDWGRERLSLANFDKCQRDVEFIDTLSKNKLCPLCKEKSMKYCYCLIGNKSADDPGKPLISPYRGGGVDGVDGGALMGKAIIENNSVNPWQPYFSKDQFSIWKREEEKSMCSYKVYASFKDISAADFLHVQTDLDYRKEWDDTAVVLKLIEEDPDPGNNSHLIYWEMQWPKFFANRDYVYCRRFITDDKRKVIMIANRGTCHPRYPEMSGKVRVNTYWSLMVIKPFQGFHEPGLHYVLTYFDDPGVPIPQGIKNWVTQRQMPDFLQKLYHATKQYSYRRALAMKAVFHSLTKMNKEYSANASRENWIKRLWRNSNHSFPPDSSTDD</sequence>
<dbReference type="Proteomes" id="UP000078200">
    <property type="component" value="Unassembled WGS sequence"/>
</dbReference>
<evidence type="ECO:0000256" key="3">
    <source>
        <dbReference type="ARBA" id="ARBA00022490"/>
    </source>
</evidence>
<dbReference type="EnsemblMetazoa" id="GAUT019039-RA">
    <property type="protein sequence ID" value="GAUT019039-PA"/>
    <property type="gene ID" value="GAUT019039"/>
</dbReference>
<dbReference type="InterPro" id="IPR051213">
    <property type="entry name" value="START_lipid_transfer"/>
</dbReference>
<reference evidence="13" key="1">
    <citation type="submission" date="2020-05" db="UniProtKB">
        <authorList>
            <consortium name="EnsemblMetazoa"/>
        </authorList>
    </citation>
    <scope>IDENTIFICATION</scope>
    <source>
        <strain evidence="13">TTRI</strain>
    </source>
</reference>
<comment type="subunit">
    <text evidence="8">Interacts with ACOT13/THEM2.</text>
</comment>
<evidence type="ECO:0000256" key="2">
    <source>
        <dbReference type="ARBA" id="ARBA00022448"/>
    </source>
</evidence>
<evidence type="ECO:0000256" key="6">
    <source>
        <dbReference type="ARBA" id="ARBA00023055"/>
    </source>
</evidence>
<dbReference type="AlphaFoldDB" id="A0A1A9UXL2"/>
<protein>
    <recommendedName>
        <fullName evidence="9">Phosphatidylcholine transfer protein</fullName>
    </recommendedName>
    <alternativeName>
        <fullName evidence="11">START domain-containing protein 2</fullName>
    </alternativeName>
    <alternativeName>
        <fullName evidence="10">StAR-related lipid transfer protein 2</fullName>
    </alternativeName>
</protein>
<evidence type="ECO:0000313" key="13">
    <source>
        <dbReference type="EnsemblMetazoa" id="GAUT019039-PA"/>
    </source>
</evidence>
<dbReference type="SMART" id="SM00234">
    <property type="entry name" value="START"/>
    <property type="match status" value="1"/>
</dbReference>
<keyword evidence="3" id="KW-0963">Cytoplasm</keyword>